<keyword evidence="8" id="KW-1185">Reference proteome</keyword>
<dbReference type="Proteomes" id="UP000744555">
    <property type="component" value="Unassembled WGS sequence"/>
</dbReference>
<keyword evidence="2 5" id="KW-0812">Transmembrane</keyword>
<keyword evidence="4 5" id="KW-0472">Membrane</keyword>
<feature type="transmembrane region" description="Helical" evidence="5">
    <location>
        <begin position="46"/>
        <end position="69"/>
    </location>
</feature>
<dbReference type="InterPro" id="IPR010445">
    <property type="entry name" value="LapA_dom"/>
</dbReference>
<evidence type="ECO:0000313" key="8">
    <source>
        <dbReference type="Proteomes" id="UP000744555"/>
    </source>
</evidence>
<gene>
    <name evidence="7" type="ORF">A9179_07175</name>
</gene>
<comment type="caution">
    <text evidence="7">The sequence shown here is derived from an EMBL/GenBank/DDBJ whole genome shotgun (WGS) entry which is preliminary data.</text>
</comment>
<evidence type="ECO:0000256" key="5">
    <source>
        <dbReference type="SAM" id="Phobius"/>
    </source>
</evidence>
<protein>
    <recommendedName>
        <fullName evidence="6">Lipopolysaccharide assembly protein A domain-containing protein</fullName>
    </recommendedName>
</protein>
<evidence type="ECO:0000313" key="7">
    <source>
        <dbReference type="EMBL" id="MBC9250058.1"/>
    </source>
</evidence>
<sequence length="93" mass="10535">MLNLKRLLLVLCLLLAGVAVLVFVLQNRQPAHLVFLGWPTAELPVAVLMSIAFIIGAMFAFSINFWLIARLRLHIARQQRELQSLRTQGRGEQ</sequence>
<evidence type="ECO:0000256" key="3">
    <source>
        <dbReference type="ARBA" id="ARBA00022989"/>
    </source>
</evidence>
<organism evidence="7 8">
    <name type="scientific">Aquipseudomonas alcaligenes</name>
    <name type="common">Pseudomonas alcaligenes</name>
    <dbReference type="NCBI Taxonomy" id="43263"/>
    <lineage>
        <taxon>Bacteria</taxon>
        <taxon>Pseudomonadati</taxon>
        <taxon>Pseudomonadota</taxon>
        <taxon>Gammaproteobacteria</taxon>
        <taxon>Pseudomonadales</taxon>
        <taxon>Pseudomonadaceae</taxon>
        <taxon>Aquipseudomonas</taxon>
    </lineage>
</organism>
<dbReference type="EMBL" id="LZEU01000001">
    <property type="protein sequence ID" value="MBC9250058.1"/>
    <property type="molecule type" value="Genomic_DNA"/>
</dbReference>
<accession>A0ABR7RXY7</accession>
<reference evidence="7 8" key="1">
    <citation type="submission" date="2016-06" db="EMBL/GenBank/DDBJ databases">
        <authorList>
            <person name="Ramos C."/>
            <person name="Pintado A."/>
            <person name="Crespo-Gomez J.I."/>
        </authorList>
    </citation>
    <scope>NUCLEOTIDE SEQUENCE [LARGE SCALE GENOMIC DNA]</scope>
    <source>
        <strain evidence="7 8">AVO110</strain>
    </source>
</reference>
<name>A0ABR7RXY7_AQUAC</name>
<evidence type="ECO:0000256" key="1">
    <source>
        <dbReference type="ARBA" id="ARBA00022475"/>
    </source>
</evidence>
<keyword evidence="1" id="KW-1003">Cell membrane</keyword>
<feature type="domain" description="Lipopolysaccharide assembly protein A" evidence="6">
    <location>
        <begin position="26"/>
        <end position="87"/>
    </location>
</feature>
<evidence type="ECO:0000256" key="4">
    <source>
        <dbReference type="ARBA" id="ARBA00023136"/>
    </source>
</evidence>
<dbReference type="Pfam" id="PF06305">
    <property type="entry name" value="LapA_dom"/>
    <property type="match status" value="1"/>
</dbReference>
<keyword evidence="3 5" id="KW-1133">Transmembrane helix</keyword>
<evidence type="ECO:0000259" key="6">
    <source>
        <dbReference type="Pfam" id="PF06305"/>
    </source>
</evidence>
<evidence type="ECO:0000256" key="2">
    <source>
        <dbReference type="ARBA" id="ARBA00022692"/>
    </source>
</evidence>
<proteinExistence type="predicted"/>